<proteinExistence type="predicted"/>
<comment type="caution">
    <text evidence="2">The sequence shown here is derived from an EMBL/GenBank/DDBJ whole genome shotgun (WGS) entry which is preliminary data.</text>
</comment>
<protein>
    <submittedName>
        <fullName evidence="2">Membrane protein</fullName>
    </submittedName>
</protein>
<feature type="transmembrane region" description="Helical" evidence="1">
    <location>
        <begin position="77"/>
        <end position="101"/>
    </location>
</feature>
<dbReference type="AlphaFoldDB" id="J9CB95"/>
<dbReference type="EMBL" id="AMCI01004895">
    <property type="protein sequence ID" value="EJW97185.1"/>
    <property type="molecule type" value="Genomic_DNA"/>
</dbReference>
<feature type="transmembrane region" description="Helical" evidence="1">
    <location>
        <begin position="141"/>
        <end position="167"/>
    </location>
</feature>
<evidence type="ECO:0000256" key="1">
    <source>
        <dbReference type="SAM" id="Phobius"/>
    </source>
</evidence>
<keyword evidence="1" id="KW-0472">Membrane</keyword>
<keyword evidence="1" id="KW-0812">Transmembrane</keyword>
<reference evidence="2" key="1">
    <citation type="journal article" date="2012" name="PLoS ONE">
        <title>Gene sets for utilization of primary and secondary nutrition supplies in the distal gut of endangered iberian lynx.</title>
        <authorList>
            <person name="Alcaide M."/>
            <person name="Messina E."/>
            <person name="Richter M."/>
            <person name="Bargiela R."/>
            <person name="Peplies J."/>
            <person name="Huws S.A."/>
            <person name="Newbold C.J."/>
            <person name="Golyshin P.N."/>
            <person name="Simon M.A."/>
            <person name="Lopez G."/>
            <person name="Yakimov M.M."/>
            <person name="Ferrer M."/>
        </authorList>
    </citation>
    <scope>NUCLEOTIDE SEQUENCE</scope>
</reference>
<feature type="transmembrane region" description="Helical" evidence="1">
    <location>
        <begin position="42"/>
        <end position="65"/>
    </location>
</feature>
<name>J9CB95_9ZZZZ</name>
<evidence type="ECO:0000313" key="2">
    <source>
        <dbReference type="EMBL" id="EJW97185.1"/>
    </source>
</evidence>
<feature type="transmembrane region" description="Helical" evidence="1">
    <location>
        <begin position="17"/>
        <end position="35"/>
    </location>
</feature>
<sequence length="172" mass="19968">MIGFARFVLYLLSQTNYNLFFAFMSVLSQSFFTLVRRHFVSFFLLSAWHSFKFLWVNTKIVYYFFTDNVNVLAGLNAGILCSGMMIVVFFEMLRAVFWALFFTTKLPKPRRYTFSSFDKEVFTVSIKASRVVSTVTLSMPVFFVISFTISALVISLIIIVILTHLIFWTANI</sequence>
<keyword evidence="1" id="KW-1133">Transmembrane helix</keyword>
<organism evidence="2">
    <name type="scientific">gut metagenome</name>
    <dbReference type="NCBI Taxonomy" id="749906"/>
    <lineage>
        <taxon>unclassified sequences</taxon>
        <taxon>metagenomes</taxon>
        <taxon>organismal metagenomes</taxon>
    </lineage>
</organism>
<gene>
    <name evidence="2" type="ORF">EVA_14704</name>
</gene>
<accession>J9CB95</accession>